<dbReference type="SUPFAM" id="SSF46785">
    <property type="entry name" value="Winged helix' DNA-binding domain"/>
    <property type="match status" value="1"/>
</dbReference>
<dbReference type="AlphaFoldDB" id="A0A0C6G0H9"/>
<dbReference type="RefSeq" id="WP_060850335.1">
    <property type="nucleotide sequence ID" value="NZ_AP014705.1"/>
</dbReference>
<evidence type="ECO:0000256" key="2">
    <source>
        <dbReference type="ARBA" id="ARBA00023125"/>
    </source>
</evidence>
<dbReference type="SMART" id="SM00419">
    <property type="entry name" value="HTH_CRP"/>
    <property type="match status" value="1"/>
</dbReference>
<accession>A0A0C6G0H9</accession>
<protein>
    <submittedName>
        <fullName evidence="6">Crp/Fnr family transcriptional regulator</fullName>
    </submittedName>
</protein>
<keyword evidence="3" id="KW-0804">Transcription</keyword>
<dbReference type="PROSITE" id="PS51063">
    <property type="entry name" value="HTH_CRP_2"/>
    <property type="match status" value="1"/>
</dbReference>
<dbReference type="InterPro" id="IPR018490">
    <property type="entry name" value="cNMP-bd_dom_sf"/>
</dbReference>
<evidence type="ECO:0000313" key="6">
    <source>
        <dbReference type="EMBL" id="BAQ49230.1"/>
    </source>
</evidence>
<dbReference type="Gene3D" id="2.60.120.10">
    <property type="entry name" value="Jelly Rolls"/>
    <property type="match status" value="1"/>
</dbReference>
<evidence type="ECO:0000259" key="4">
    <source>
        <dbReference type="PROSITE" id="PS50042"/>
    </source>
</evidence>
<dbReference type="GO" id="GO:0005829">
    <property type="term" value="C:cytosol"/>
    <property type="evidence" value="ECO:0007669"/>
    <property type="project" value="TreeGrafter"/>
</dbReference>
<dbReference type="PROSITE" id="PS50042">
    <property type="entry name" value="CNMP_BINDING_3"/>
    <property type="match status" value="1"/>
</dbReference>
<gene>
    <name evidence="6" type="primary">crp</name>
    <name evidence="6" type="ORF">Maq22A_1p34870</name>
</gene>
<dbReference type="OrthoDB" id="3525895at2"/>
<dbReference type="PANTHER" id="PTHR24567">
    <property type="entry name" value="CRP FAMILY TRANSCRIPTIONAL REGULATORY PROTEIN"/>
    <property type="match status" value="1"/>
</dbReference>
<dbReference type="Pfam" id="PF00027">
    <property type="entry name" value="cNMP_binding"/>
    <property type="match status" value="1"/>
</dbReference>
<proteinExistence type="predicted"/>
<feature type="domain" description="HTH crp-type" evidence="5">
    <location>
        <begin position="149"/>
        <end position="222"/>
    </location>
</feature>
<keyword evidence="2" id="KW-0238">DNA-binding</keyword>
<dbReference type="KEGG" id="maqu:Maq22A_1p34870"/>
<dbReference type="PATRIC" id="fig|270351.10.peg.6282"/>
<dbReference type="Gene3D" id="1.10.10.10">
    <property type="entry name" value="Winged helix-like DNA-binding domain superfamily/Winged helix DNA-binding domain"/>
    <property type="match status" value="1"/>
</dbReference>
<keyword evidence="6" id="KW-0614">Plasmid</keyword>
<dbReference type="InterPro" id="IPR000595">
    <property type="entry name" value="cNMP-bd_dom"/>
</dbReference>
<dbReference type="SUPFAM" id="SSF51206">
    <property type="entry name" value="cAMP-binding domain-like"/>
    <property type="match status" value="1"/>
</dbReference>
<dbReference type="CDD" id="cd00038">
    <property type="entry name" value="CAP_ED"/>
    <property type="match status" value="1"/>
</dbReference>
<dbReference type="InterPro" id="IPR036388">
    <property type="entry name" value="WH-like_DNA-bd_sf"/>
</dbReference>
<dbReference type="InterPro" id="IPR050397">
    <property type="entry name" value="Env_Response_Regulators"/>
</dbReference>
<dbReference type="InterPro" id="IPR036390">
    <property type="entry name" value="WH_DNA-bd_sf"/>
</dbReference>
<dbReference type="EMBL" id="AP014705">
    <property type="protein sequence ID" value="BAQ49230.1"/>
    <property type="molecule type" value="Genomic_DNA"/>
</dbReference>
<keyword evidence="1" id="KW-0805">Transcription regulation</keyword>
<evidence type="ECO:0000256" key="1">
    <source>
        <dbReference type="ARBA" id="ARBA00023015"/>
    </source>
</evidence>
<dbReference type="Pfam" id="PF13545">
    <property type="entry name" value="HTH_Crp_2"/>
    <property type="match status" value="1"/>
</dbReference>
<geneLocation type="plasmid" evidence="7">
    <name>pMaq22A_1p DNA</name>
</geneLocation>
<dbReference type="GO" id="GO:0003700">
    <property type="term" value="F:DNA-binding transcription factor activity"/>
    <property type="evidence" value="ECO:0007669"/>
    <property type="project" value="TreeGrafter"/>
</dbReference>
<evidence type="ECO:0000313" key="7">
    <source>
        <dbReference type="Proteomes" id="UP000061432"/>
    </source>
</evidence>
<evidence type="ECO:0000256" key="3">
    <source>
        <dbReference type="ARBA" id="ARBA00023163"/>
    </source>
</evidence>
<dbReference type="SMART" id="SM00100">
    <property type="entry name" value="cNMP"/>
    <property type="match status" value="1"/>
</dbReference>
<reference evidence="7" key="2">
    <citation type="submission" date="2015-01" db="EMBL/GenBank/DDBJ databases">
        <title>Complete genome sequence of Methylobacterium aquaticum strain 22A.</title>
        <authorList>
            <person name="Tani A."/>
            <person name="Ogura Y."/>
            <person name="Hayashi T."/>
        </authorList>
    </citation>
    <scope>NUCLEOTIDE SEQUENCE [LARGE SCALE GENOMIC DNA]</scope>
    <source>
        <strain evidence="7">MA-22A</strain>
        <plasmid evidence="7">Plasmid pMaq22A_1p DNA</plasmid>
    </source>
</reference>
<dbReference type="InterPro" id="IPR012318">
    <property type="entry name" value="HTH_CRP"/>
</dbReference>
<dbReference type="InterPro" id="IPR014710">
    <property type="entry name" value="RmlC-like_jellyroll"/>
</dbReference>
<dbReference type="Proteomes" id="UP000061432">
    <property type="component" value="Plasmid pMaq22A_1p"/>
</dbReference>
<name>A0A0C6G0H9_9HYPH</name>
<evidence type="ECO:0000259" key="5">
    <source>
        <dbReference type="PROSITE" id="PS51063"/>
    </source>
</evidence>
<organism evidence="6 7">
    <name type="scientific">Methylobacterium aquaticum</name>
    <dbReference type="NCBI Taxonomy" id="270351"/>
    <lineage>
        <taxon>Bacteria</taxon>
        <taxon>Pseudomonadati</taxon>
        <taxon>Pseudomonadota</taxon>
        <taxon>Alphaproteobacteria</taxon>
        <taxon>Hyphomicrobiales</taxon>
        <taxon>Methylobacteriaceae</taxon>
        <taxon>Methylobacterium</taxon>
    </lineage>
</organism>
<dbReference type="GO" id="GO:0003677">
    <property type="term" value="F:DNA binding"/>
    <property type="evidence" value="ECO:0007669"/>
    <property type="project" value="UniProtKB-KW"/>
</dbReference>
<dbReference type="PANTHER" id="PTHR24567:SF28">
    <property type="entry name" value="LISTERIOLYSIN REGULATORY PROTEIN"/>
    <property type="match status" value="1"/>
</dbReference>
<feature type="domain" description="Cyclic nucleotide-binding" evidence="4">
    <location>
        <begin position="15"/>
        <end position="107"/>
    </location>
</feature>
<sequence>MNQSPQSMRVCEGSLFSDLDRETADALLNAATYRQIAEGMTLFHQGDAPSQLFQVVTGLVKLSRVSTDGSQTTLRFMGPGELVGCVAVFQQFPFPATAIASKPCSLLCWGASQILDLIHRYPPVASNALKTVGGRAREMIERVTDLSAKGVEARLAGVLLRLASQVGRNSPDGVEITHPVTRNDMAEMTGVTYFTVSRVLSAWQRQQIVRLGRERVIVIEPHRLAQIAD</sequence>
<reference evidence="6 7" key="1">
    <citation type="journal article" date="2015" name="Genome Announc.">
        <title>Complete Genome Sequence of Methylobacterium aquaticum Strain 22A, Isolated from Racomitrium japonicum Moss.</title>
        <authorList>
            <person name="Tani A."/>
            <person name="Ogura Y."/>
            <person name="Hayashi T."/>
            <person name="Kimbara K."/>
        </authorList>
    </citation>
    <scope>NUCLEOTIDE SEQUENCE [LARGE SCALE GENOMIC DNA]</scope>
    <source>
        <strain evidence="6 7">MA-22A</strain>
        <plasmid evidence="7">Plasmid pMaq22A_1p DNA</plasmid>
    </source>
</reference>